<dbReference type="GO" id="GO:0004540">
    <property type="term" value="F:RNA nuclease activity"/>
    <property type="evidence" value="ECO:0007669"/>
    <property type="project" value="InterPro"/>
</dbReference>
<name>A0A1Y2K5W3_9PROT</name>
<feature type="region of interest" description="Disordered" evidence="18">
    <location>
        <begin position="631"/>
        <end position="911"/>
    </location>
</feature>
<feature type="compositionally biased region" description="Low complexity" evidence="18">
    <location>
        <begin position="711"/>
        <end position="729"/>
    </location>
</feature>
<dbReference type="PANTHER" id="PTHR30001:SF1">
    <property type="entry name" value="RIBONUCLEASE E_G-LIKE PROTEIN, CHLOROPLASTIC"/>
    <property type="match status" value="1"/>
</dbReference>
<evidence type="ECO:0000256" key="7">
    <source>
        <dbReference type="ARBA" id="ARBA00022519"/>
    </source>
</evidence>
<dbReference type="InterPro" id="IPR048583">
    <property type="entry name" value="RNase_E_G_thioredoxin-like"/>
</dbReference>
<dbReference type="GO" id="GO:0016787">
    <property type="term" value="F:hydrolase activity"/>
    <property type="evidence" value="ECO:0007669"/>
    <property type="project" value="UniProtKB-KW"/>
</dbReference>
<evidence type="ECO:0000256" key="16">
    <source>
        <dbReference type="ARBA" id="ARBA00022884"/>
    </source>
</evidence>
<keyword evidence="17" id="KW-0472">Membrane</keyword>
<dbReference type="Gene3D" id="3.40.1260.20">
    <property type="entry name" value="Ribonuclease E, catalytic domain"/>
    <property type="match status" value="1"/>
</dbReference>
<dbReference type="OrthoDB" id="9804278at2"/>
<keyword evidence="8" id="KW-0698">rRNA processing</keyword>
<keyword evidence="15" id="KW-0460">Magnesium</keyword>
<dbReference type="PANTHER" id="PTHR30001">
    <property type="entry name" value="RIBONUCLEASE"/>
    <property type="match status" value="1"/>
</dbReference>
<evidence type="ECO:0000256" key="11">
    <source>
        <dbReference type="ARBA" id="ARBA00022723"/>
    </source>
</evidence>
<evidence type="ECO:0000256" key="13">
    <source>
        <dbReference type="ARBA" id="ARBA00022759"/>
    </source>
</evidence>
<dbReference type="AlphaFoldDB" id="A0A1Y2K5W3"/>
<keyword evidence="13" id="KW-0255">Endonuclease</keyword>
<organism evidence="20 21">
    <name type="scientific">Magnetofaba australis IT-1</name>
    <dbReference type="NCBI Taxonomy" id="1434232"/>
    <lineage>
        <taxon>Bacteria</taxon>
        <taxon>Pseudomonadati</taxon>
        <taxon>Pseudomonadota</taxon>
        <taxon>Magnetococcia</taxon>
        <taxon>Magnetococcales</taxon>
        <taxon>Magnetococcaceae</taxon>
        <taxon>Magnetofaba</taxon>
    </lineage>
</organism>
<protein>
    <recommendedName>
        <fullName evidence="4">Ribonuclease G</fullName>
    </recommendedName>
</protein>
<dbReference type="NCBIfam" id="TIGR00757">
    <property type="entry name" value="RNaseEG"/>
    <property type="match status" value="1"/>
</dbReference>
<feature type="compositionally biased region" description="Basic residues" evidence="18">
    <location>
        <begin position="222"/>
        <end position="231"/>
    </location>
</feature>
<evidence type="ECO:0000256" key="8">
    <source>
        <dbReference type="ARBA" id="ARBA00022552"/>
    </source>
</evidence>
<feature type="compositionally biased region" description="Basic and acidic residues" evidence="18">
    <location>
        <begin position="649"/>
        <end position="660"/>
    </location>
</feature>
<gene>
    <name evidence="20" type="ORF">MAIT1_03226</name>
</gene>
<sequence>MTKRMLVDATHDEEVRVAIVEDQRLLDLDIETSTKEQIKGNVYLGRVTRVEPSLQAAFVDFNGGRQGFLSINDIHPKYYPEDEVQNDAPPPGRSRAKAKATPDDQAVSSAQEAPLEAVTEASESTEEQPQESDADQAEQSVDTEVEASTDAEPNADEDSAEGAGGSDSEQDADESADESEEDDSDDDDSDEEDDESPVDDDDDAALDDEDGAEESDSPSRARPTRTRRRRNIPIQKILTKGQTVLVQVIKEARGTKGASLTTNISLAGRYTVLLPETVGGGGISRKIMDGAARKTLKKMLATMEISQEMSLIIRTAGLERTKREISRDMSYLTRLWKTIQDKCEKSKAPALIHEEGELIIRTIRDLYTTDMEEILIEGNDAYRRGKDFMRLLMPRYVKVVQPYKDKLPLFSRYQVENQIESMHDRVISLKSGGYIIIEPTEALVSIDVNSGRSTKEKNVENTAFKTNMQAVDEIARQLRLRDLGGLVVLDFIDMEERKHNLDVEKRLKEAFKNDRAKIQLGKISQFGLMELSRQRMKPAFAESNREVCPRCSGLGTIRSVESTAIRLFRCLEEEAYSGRHKRLVYTAPQAVANYLLNNKRAQLAEMESANELEIIIQGDAAMETPNFRREKGEGVAGEENNSRNSARSNKRDNRRKENPPAKESSAEASPVAEAKQPAADESATDEDGQKSGRKKRRRRRRRKSGGEGDSAEAATQSTAQSSTESSDSAEGGDNAPADVTAQTESQGDDTVATPEAAPTEEGDEAAKPKRKRRRRRSSSRRASGAEESAQGDQQPPMMDPAEAPQPDMPGMENMRVVADNVGNVAPSEPVDEPNGNVLPPEPREEDDVNGNVLVAEEPPTEKPKRAPRKRRTSTRSSGATRSRSRKSTASSDETKPSAPPSAKPDGSSGDE</sequence>
<proteinExistence type="inferred from homology"/>
<feature type="compositionally biased region" description="Basic residues" evidence="18">
    <location>
        <begin position="768"/>
        <end position="779"/>
    </location>
</feature>
<keyword evidence="9" id="KW-0819">tRNA processing</keyword>
<dbReference type="GO" id="GO:0008033">
    <property type="term" value="P:tRNA processing"/>
    <property type="evidence" value="ECO:0007669"/>
    <property type="project" value="UniProtKB-KW"/>
</dbReference>
<keyword evidence="6" id="KW-0963">Cytoplasm</keyword>
<dbReference type="Pfam" id="PF10150">
    <property type="entry name" value="RNase_E_G"/>
    <property type="match status" value="1"/>
</dbReference>
<evidence type="ECO:0000256" key="10">
    <source>
        <dbReference type="ARBA" id="ARBA00022722"/>
    </source>
</evidence>
<feature type="compositionally biased region" description="Low complexity" evidence="18">
    <location>
        <begin position="661"/>
        <end position="675"/>
    </location>
</feature>
<comment type="similarity">
    <text evidence="3">Belongs to the RNase E/G family. RNase G subfamily.</text>
</comment>
<comment type="subcellular location">
    <subcellularLocation>
        <location evidence="2">Cytoplasm</location>
    </subcellularLocation>
</comment>
<evidence type="ECO:0000256" key="17">
    <source>
        <dbReference type="ARBA" id="ARBA00023136"/>
    </source>
</evidence>
<evidence type="ECO:0000256" key="4">
    <source>
        <dbReference type="ARBA" id="ARBA00017719"/>
    </source>
</evidence>
<dbReference type="InterPro" id="IPR003029">
    <property type="entry name" value="S1_domain"/>
</dbReference>
<evidence type="ECO:0000256" key="1">
    <source>
        <dbReference type="ARBA" id="ARBA00001946"/>
    </source>
</evidence>
<comment type="cofactor">
    <cofactor evidence="1">
        <name>Mg(2+)</name>
        <dbReference type="ChEBI" id="CHEBI:18420"/>
    </cofactor>
</comment>
<feature type="compositionally biased region" description="Basic residues" evidence="18">
    <location>
        <begin position="691"/>
        <end position="703"/>
    </location>
</feature>
<dbReference type="Gene3D" id="2.40.50.140">
    <property type="entry name" value="Nucleic acid-binding proteins"/>
    <property type="match status" value="2"/>
</dbReference>
<evidence type="ECO:0000256" key="12">
    <source>
        <dbReference type="ARBA" id="ARBA00022730"/>
    </source>
</evidence>
<evidence type="ECO:0000256" key="18">
    <source>
        <dbReference type="SAM" id="MobiDB-lite"/>
    </source>
</evidence>
<dbReference type="PROSITE" id="PS50126">
    <property type="entry name" value="S1"/>
    <property type="match status" value="1"/>
</dbReference>
<feature type="region of interest" description="Disordered" evidence="18">
    <location>
        <begin position="79"/>
        <end position="233"/>
    </location>
</feature>
<feature type="compositionally biased region" description="Acidic residues" evidence="18">
    <location>
        <begin position="123"/>
        <end position="160"/>
    </location>
</feature>
<dbReference type="InterPro" id="IPR012340">
    <property type="entry name" value="NA-bd_OB-fold"/>
</dbReference>
<dbReference type="GO" id="GO:0019843">
    <property type="term" value="F:rRNA binding"/>
    <property type="evidence" value="ECO:0007669"/>
    <property type="project" value="UniProtKB-KW"/>
</dbReference>
<evidence type="ECO:0000313" key="20">
    <source>
        <dbReference type="EMBL" id="OSM05084.1"/>
    </source>
</evidence>
<evidence type="ECO:0000256" key="5">
    <source>
        <dbReference type="ARBA" id="ARBA00022475"/>
    </source>
</evidence>
<feature type="compositionally biased region" description="Acidic residues" evidence="18">
    <location>
        <begin position="168"/>
        <end position="216"/>
    </location>
</feature>
<accession>A0A1Y2K5W3</accession>
<keyword evidence="10" id="KW-0540">Nuclease</keyword>
<dbReference type="CDD" id="cd04453">
    <property type="entry name" value="S1_RNase_E"/>
    <property type="match status" value="1"/>
</dbReference>
<dbReference type="InterPro" id="IPR004659">
    <property type="entry name" value="RNase_E/G"/>
</dbReference>
<dbReference type="Proteomes" id="UP000194003">
    <property type="component" value="Unassembled WGS sequence"/>
</dbReference>
<dbReference type="Pfam" id="PF20833">
    <property type="entry name" value="RNase_E_G_Thio"/>
    <property type="match status" value="1"/>
</dbReference>
<evidence type="ECO:0000256" key="14">
    <source>
        <dbReference type="ARBA" id="ARBA00022801"/>
    </source>
</evidence>
<keyword evidence="14" id="KW-0378">Hydrolase</keyword>
<evidence type="ECO:0000256" key="2">
    <source>
        <dbReference type="ARBA" id="ARBA00004496"/>
    </source>
</evidence>
<dbReference type="SMART" id="SM00316">
    <property type="entry name" value="S1"/>
    <property type="match status" value="1"/>
</dbReference>
<evidence type="ECO:0000256" key="9">
    <source>
        <dbReference type="ARBA" id="ARBA00022694"/>
    </source>
</evidence>
<keyword evidence="16" id="KW-0694">RNA-binding</keyword>
<keyword evidence="11" id="KW-0479">Metal-binding</keyword>
<feature type="compositionally biased region" description="Low complexity" evidence="18">
    <location>
        <begin position="874"/>
        <end position="891"/>
    </location>
</feature>
<evidence type="ECO:0000259" key="19">
    <source>
        <dbReference type="PROSITE" id="PS50126"/>
    </source>
</evidence>
<feature type="domain" description="S1 motif" evidence="19">
    <location>
        <begin position="40"/>
        <end position="82"/>
    </location>
</feature>
<keyword evidence="7" id="KW-0997">Cell inner membrane</keyword>
<keyword evidence="12" id="KW-0699">rRNA-binding</keyword>
<reference evidence="20 21" key="1">
    <citation type="journal article" date="2016" name="BMC Genomics">
        <title>Combined genomic and structural analyses of a cultured magnetotactic bacterium reveals its niche adaptation to a dynamic environment.</title>
        <authorList>
            <person name="Araujo A.C."/>
            <person name="Morillo V."/>
            <person name="Cypriano J."/>
            <person name="Teixeira L.C."/>
            <person name="Leao P."/>
            <person name="Lyra S."/>
            <person name="Almeida L.G."/>
            <person name="Bazylinski D.A."/>
            <person name="Vasconcellos A.T."/>
            <person name="Abreu F."/>
            <person name="Lins U."/>
        </authorList>
    </citation>
    <scope>NUCLEOTIDE SEQUENCE [LARGE SCALE GENOMIC DNA]</scope>
    <source>
        <strain evidence="20 21">IT-1</strain>
    </source>
</reference>
<dbReference type="GO" id="GO:0005737">
    <property type="term" value="C:cytoplasm"/>
    <property type="evidence" value="ECO:0007669"/>
    <property type="project" value="UniProtKB-SubCell"/>
</dbReference>
<evidence type="ECO:0000256" key="3">
    <source>
        <dbReference type="ARBA" id="ARBA00005663"/>
    </source>
</evidence>
<dbReference type="EMBL" id="LVJN01000018">
    <property type="protein sequence ID" value="OSM05084.1"/>
    <property type="molecule type" value="Genomic_DNA"/>
</dbReference>
<keyword evidence="21" id="KW-1185">Reference proteome</keyword>
<dbReference type="GO" id="GO:0006364">
    <property type="term" value="P:rRNA processing"/>
    <property type="evidence" value="ECO:0007669"/>
    <property type="project" value="UniProtKB-KW"/>
</dbReference>
<dbReference type="InterPro" id="IPR019307">
    <property type="entry name" value="RNA-bd_AU-1/RNase_E/G"/>
</dbReference>
<comment type="caution">
    <text evidence="20">The sequence shown here is derived from an EMBL/GenBank/DDBJ whole genome shotgun (WGS) entry which is preliminary data.</text>
</comment>
<dbReference type="RefSeq" id="WP_085441724.1">
    <property type="nucleotide sequence ID" value="NZ_LVJN01000018.1"/>
</dbReference>
<dbReference type="STRING" id="1434232.MAIT1_03226"/>
<keyword evidence="5" id="KW-1003">Cell membrane</keyword>
<dbReference type="SUPFAM" id="SSF50249">
    <property type="entry name" value="Nucleic acid-binding proteins"/>
    <property type="match status" value="1"/>
</dbReference>
<evidence type="ECO:0000313" key="21">
    <source>
        <dbReference type="Proteomes" id="UP000194003"/>
    </source>
</evidence>
<dbReference type="GO" id="GO:0046872">
    <property type="term" value="F:metal ion binding"/>
    <property type="evidence" value="ECO:0007669"/>
    <property type="project" value="UniProtKB-KW"/>
</dbReference>
<evidence type="ECO:0000256" key="6">
    <source>
        <dbReference type="ARBA" id="ARBA00022490"/>
    </source>
</evidence>
<dbReference type="GO" id="GO:0004519">
    <property type="term" value="F:endonuclease activity"/>
    <property type="evidence" value="ECO:0007669"/>
    <property type="project" value="UniProtKB-KW"/>
</dbReference>
<evidence type="ECO:0000256" key="15">
    <source>
        <dbReference type="ARBA" id="ARBA00022842"/>
    </source>
</evidence>